<comment type="similarity">
    <text evidence="3 9">Belongs to the dihydroorotate dehydrogenase family. Type 1 subfamily.</text>
</comment>
<feature type="active site" description="Nucleophile" evidence="9">
    <location>
        <position position="143"/>
    </location>
</feature>
<feature type="binding site" evidence="9">
    <location>
        <position position="113"/>
    </location>
    <ligand>
        <name>FMN</name>
        <dbReference type="ChEBI" id="CHEBI:58210"/>
    </ligand>
</feature>
<feature type="binding site" evidence="9">
    <location>
        <position position="140"/>
    </location>
    <ligand>
        <name>FMN</name>
        <dbReference type="ChEBI" id="CHEBI:58210"/>
    </ligand>
</feature>
<proteinExistence type="inferred from homology"/>
<feature type="binding site" evidence="9">
    <location>
        <begin position="83"/>
        <end position="87"/>
    </location>
    <ligand>
        <name>substrate</name>
    </ligand>
</feature>
<feature type="domain" description="Dihydroorotate dehydrogenase catalytic" evidence="10">
    <location>
        <begin position="18"/>
        <end position="300"/>
    </location>
</feature>
<dbReference type="PANTHER" id="PTHR48109:SF1">
    <property type="entry name" value="DIHYDROOROTATE DEHYDROGENASE (FUMARATE)"/>
    <property type="match status" value="1"/>
</dbReference>
<feature type="binding site" evidence="9">
    <location>
        <begin position="279"/>
        <end position="280"/>
    </location>
    <ligand>
        <name>FMN</name>
        <dbReference type="ChEBI" id="CHEBI:58210"/>
    </ligand>
</feature>
<feature type="binding site" evidence="9">
    <location>
        <position position="179"/>
    </location>
    <ligand>
        <name>FMN</name>
        <dbReference type="ChEBI" id="CHEBI:58210"/>
    </ligand>
</feature>
<dbReference type="HAMAP" id="MF_00224">
    <property type="entry name" value="DHO_dh_type1"/>
    <property type="match status" value="1"/>
</dbReference>
<evidence type="ECO:0000256" key="9">
    <source>
        <dbReference type="HAMAP-Rule" id="MF_00224"/>
    </source>
</evidence>
<dbReference type="NCBIfam" id="TIGR01037">
    <property type="entry name" value="pyrD_sub1_fam"/>
    <property type="match status" value="1"/>
</dbReference>
<dbReference type="InterPro" id="IPR049622">
    <property type="entry name" value="Dihydroorotate_DH_I"/>
</dbReference>
<dbReference type="PROSITE" id="PS00912">
    <property type="entry name" value="DHODEHASE_2"/>
    <property type="match status" value="1"/>
</dbReference>
<accession>F5Y9D6</accession>
<dbReference type="InterPro" id="IPR012135">
    <property type="entry name" value="Dihydroorotate_DH_1_2"/>
</dbReference>
<dbReference type="InParanoid" id="F5Y9D6"/>
<keyword evidence="12" id="KW-1185">Reference proteome</keyword>
<comment type="function">
    <text evidence="9">Catalyzes the conversion of dihydroorotate to orotate.</text>
</comment>
<comment type="catalytic activity">
    <reaction evidence="9">
        <text>(S)-dihydroorotate + A = orotate + AH2</text>
        <dbReference type="Rhea" id="RHEA:18073"/>
        <dbReference type="ChEBI" id="CHEBI:13193"/>
        <dbReference type="ChEBI" id="CHEBI:17499"/>
        <dbReference type="ChEBI" id="CHEBI:30839"/>
        <dbReference type="ChEBI" id="CHEBI:30864"/>
    </reaction>
</comment>
<evidence type="ECO:0000313" key="11">
    <source>
        <dbReference type="EMBL" id="AEF82093.1"/>
    </source>
</evidence>
<dbReference type="HOGENOM" id="CLU_042042_0_0_12"/>
<evidence type="ECO:0000256" key="2">
    <source>
        <dbReference type="ARBA" id="ARBA00004725"/>
    </source>
</evidence>
<keyword evidence="6 9" id="KW-0288">FMN</keyword>
<name>F5Y9D6_LEAAZ</name>
<feature type="binding site" evidence="9">
    <location>
        <begin position="59"/>
        <end position="60"/>
    </location>
    <ligand>
        <name>FMN</name>
        <dbReference type="ChEBI" id="CHEBI:58210"/>
    </ligand>
</feature>
<comment type="cofactor">
    <cofactor evidence="9">
        <name>FMN</name>
        <dbReference type="ChEBI" id="CHEBI:58210"/>
    </cofactor>
    <text evidence="9">Binds 1 FMN per subunit.</text>
</comment>
<dbReference type="PIRSF" id="PIRSF000164">
    <property type="entry name" value="DHO_oxidase"/>
    <property type="match status" value="1"/>
</dbReference>
<dbReference type="InterPro" id="IPR005720">
    <property type="entry name" value="Dihydroorotate_DH_cat"/>
</dbReference>
<dbReference type="GO" id="GO:0005737">
    <property type="term" value="C:cytoplasm"/>
    <property type="evidence" value="ECO:0007669"/>
    <property type="project" value="UniProtKB-SubCell"/>
</dbReference>
<dbReference type="CDD" id="cd04740">
    <property type="entry name" value="DHOD_1B_like"/>
    <property type="match status" value="1"/>
</dbReference>
<keyword evidence="5 9" id="KW-0285">Flavoprotein</keyword>
<dbReference type="GO" id="GO:0006207">
    <property type="term" value="P:'de novo' pyrimidine nucleobase biosynthetic process"/>
    <property type="evidence" value="ECO:0007669"/>
    <property type="project" value="InterPro"/>
</dbReference>
<keyword evidence="4 9" id="KW-0963">Cytoplasm</keyword>
<feature type="binding site" evidence="9">
    <location>
        <begin position="257"/>
        <end position="258"/>
    </location>
    <ligand>
        <name>FMN</name>
        <dbReference type="ChEBI" id="CHEBI:58210"/>
    </ligand>
</feature>
<keyword evidence="8 9" id="KW-0560">Oxidoreductase</keyword>
<evidence type="ECO:0000259" key="10">
    <source>
        <dbReference type="Pfam" id="PF01180"/>
    </source>
</evidence>
<comment type="pathway">
    <text evidence="2 9">Pyrimidine metabolism; UMP biosynthesis via de novo pathway.</text>
</comment>
<dbReference type="KEGG" id="taz:TREAZ_2125"/>
<dbReference type="InterPro" id="IPR001295">
    <property type="entry name" value="Dihydroorotate_DH_CS"/>
</dbReference>
<evidence type="ECO:0000256" key="7">
    <source>
        <dbReference type="ARBA" id="ARBA00022975"/>
    </source>
</evidence>
<dbReference type="GO" id="GO:0004152">
    <property type="term" value="F:dihydroorotate dehydrogenase activity"/>
    <property type="evidence" value="ECO:0007669"/>
    <property type="project" value="UniProtKB-UniRule"/>
</dbReference>
<feature type="binding site" evidence="9">
    <location>
        <position position="231"/>
    </location>
    <ligand>
        <name>FMN</name>
        <dbReference type="ChEBI" id="CHEBI:58210"/>
    </ligand>
</feature>
<dbReference type="SUPFAM" id="SSF51395">
    <property type="entry name" value="FMN-linked oxidoreductases"/>
    <property type="match status" value="1"/>
</dbReference>
<dbReference type="GO" id="GO:0044205">
    <property type="term" value="P:'de novo' UMP biosynthetic process"/>
    <property type="evidence" value="ECO:0007669"/>
    <property type="project" value="UniProtKB-UniRule"/>
</dbReference>
<dbReference type="InterPro" id="IPR013785">
    <property type="entry name" value="Aldolase_TIM"/>
</dbReference>
<dbReference type="EMBL" id="CP001841">
    <property type="protein sequence ID" value="AEF82093.1"/>
    <property type="molecule type" value="Genomic_DNA"/>
</dbReference>
<protein>
    <recommendedName>
        <fullName evidence="9">Dihydroorotate dehydrogenase</fullName>
        <shortName evidence="9">DHOD</shortName>
        <shortName evidence="9">DHODase</shortName>
        <shortName evidence="9">DHOdehase</shortName>
        <ecNumber evidence="9">1.3.-.-</ecNumber>
    </recommendedName>
</protein>
<evidence type="ECO:0000313" key="12">
    <source>
        <dbReference type="Proteomes" id="UP000009222"/>
    </source>
</evidence>
<evidence type="ECO:0000256" key="8">
    <source>
        <dbReference type="ARBA" id="ARBA00023002"/>
    </source>
</evidence>
<evidence type="ECO:0000256" key="5">
    <source>
        <dbReference type="ARBA" id="ARBA00022630"/>
    </source>
</evidence>
<dbReference type="EC" id="1.3.-.-" evidence="9"/>
<dbReference type="AlphaFoldDB" id="F5Y9D6"/>
<feature type="binding site" evidence="9">
    <location>
        <position position="35"/>
    </location>
    <ligand>
        <name>FMN</name>
        <dbReference type="ChEBI" id="CHEBI:58210"/>
    </ligand>
</feature>
<reference evidence="12" key="1">
    <citation type="submission" date="2009-12" db="EMBL/GenBank/DDBJ databases">
        <title>Complete sequence of Treponema azotonutricium strain ZAS-9.</title>
        <authorList>
            <person name="Tetu S.G."/>
            <person name="Matson E."/>
            <person name="Ren Q."/>
            <person name="Seshadri R."/>
            <person name="Elbourne L."/>
            <person name="Hassan K.A."/>
            <person name="Durkin A."/>
            <person name="Radune D."/>
            <person name="Mohamoud Y."/>
            <person name="Shay R."/>
            <person name="Jin S."/>
            <person name="Zhang X."/>
            <person name="Lucey K."/>
            <person name="Ballor N.R."/>
            <person name="Ottesen E."/>
            <person name="Rosenthal R."/>
            <person name="Allen A."/>
            <person name="Leadbetter J.R."/>
            <person name="Paulsen I.T."/>
        </authorList>
    </citation>
    <scope>NUCLEOTIDE SEQUENCE [LARGE SCALE GENOMIC DNA]</scope>
    <source>
        <strain evidence="12">ATCC BAA-888 / DSM 13862 / ZAS-9</strain>
    </source>
</reference>
<dbReference type="InterPro" id="IPR024920">
    <property type="entry name" value="Dihydroorotate_DH_1"/>
</dbReference>
<organism evidence="11 12">
    <name type="scientific">Leadbettera azotonutricia (strain ATCC BAA-888 / DSM 13862 / ZAS-9)</name>
    <name type="common">Treponema azotonutricium</name>
    <dbReference type="NCBI Taxonomy" id="545695"/>
    <lineage>
        <taxon>Bacteria</taxon>
        <taxon>Pseudomonadati</taxon>
        <taxon>Spirochaetota</taxon>
        <taxon>Spirochaetia</taxon>
        <taxon>Spirochaetales</taxon>
        <taxon>Breznakiellaceae</taxon>
        <taxon>Leadbettera</taxon>
    </lineage>
</organism>
<feature type="binding site" evidence="9">
    <location>
        <position position="59"/>
    </location>
    <ligand>
        <name>substrate</name>
    </ligand>
</feature>
<feature type="binding site" evidence="9">
    <location>
        <begin position="206"/>
        <end position="207"/>
    </location>
    <ligand>
        <name>substrate</name>
    </ligand>
</feature>
<feature type="binding site" evidence="9">
    <location>
        <position position="140"/>
    </location>
    <ligand>
        <name>substrate</name>
    </ligand>
</feature>
<keyword evidence="7 9" id="KW-0665">Pyrimidine biosynthesis</keyword>
<dbReference type="InterPro" id="IPR050074">
    <property type="entry name" value="DHO_dehydrogenase"/>
</dbReference>
<dbReference type="Proteomes" id="UP000009222">
    <property type="component" value="Chromosome"/>
</dbReference>
<dbReference type="Pfam" id="PF01180">
    <property type="entry name" value="DHO_dh"/>
    <property type="match status" value="1"/>
</dbReference>
<comment type="subcellular location">
    <subcellularLocation>
        <location evidence="1 9">Cytoplasm</location>
    </subcellularLocation>
</comment>
<dbReference type="FunCoup" id="F5Y9D6">
    <property type="interactions" value="401"/>
</dbReference>
<evidence type="ECO:0000256" key="4">
    <source>
        <dbReference type="ARBA" id="ARBA00022490"/>
    </source>
</evidence>
<dbReference type="RefSeq" id="WP_015709924.1">
    <property type="nucleotide sequence ID" value="NC_015577.1"/>
</dbReference>
<gene>
    <name evidence="9" type="primary">pyrD</name>
    <name evidence="11" type="ordered locus">TREAZ_2125</name>
</gene>
<dbReference type="eggNOG" id="COG0167">
    <property type="taxonomic scope" value="Bacteria"/>
</dbReference>
<reference evidence="11 12" key="2">
    <citation type="journal article" date="2011" name="ISME J.">
        <title>RNA-seq reveals cooperative metabolic interactions between two termite-gut spirochete species in co-culture.</title>
        <authorList>
            <person name="Rosenthal A.Z."/>
            <person name="Matson E.G."/>
            <person name="Eldar A."/>
            <person name="Leadbetter J.R."/>
        </authorList>
    </citation>
    <scope>NUCLEOTIDE SEQUENCE [LARGE SCALE GENOMIC DNA]</scope>
    <source>
        <strain evidence="12">ATCC BAA-888 / DSM 13862 / ZAS-9</strain>
    </source>
</reference>
<sequence length="319" mass="33573">MNKFPVSRISPALNDPDLSVNIAGIKLRNPVIAASGTFGYGKEYRGLLEIAELGGICTKGLTLAPRPGNEGTRIHETPSGLLNSIGLENPGIEAFIEKELPALRELGPAVIANLSGSSIEEYAKGAALLDSSSIDMIELNISCPNVKAGGMAFGLDPEAAFDVIKPVRRSAPNKPLMVKLSPNAPDLAAVARACVKAGANALSLVNTFKAMAIDIRMRKPVFENISAGLSGPAIRPIALRMVWELCDAVRVPIVGLGGIATAEDALEFLMAGAVAIQVGSATFAHPPAMNEIISGIGDYMRQKGFLELRELDIRKNPGK</sequence>
<dbReference type="STRING" id="545695.TREAZ_2125"/>
<dbReference type="FunFam" id="3.20.20.70:FF:000027">
    <property type="entry name" value="Dihydropyrimidine dehydrogenase [NADP(+)]"/>
    <property type="match status" value="1"/>
</dbReference>
<dbReference type="UniPathway" id="UPA00070"/>
<dbReference type="InterPro" id="IPR033888">
    <property type="entry name" value="DHOD_1B"/>
</dbReference>
<evidence type="ECO:0000256" key="6">
    <source>
        <dbReference type="ARBA" id="ARBA00022643"/>
    </source>
</evidence>
<dbReference type="NCBIfam" id="NF005574">
    <property type="entry name" value="PRK07259.1"/>
    <property type="match status" value="1"/>
</dbReference>
<dbReference type="Gene3D" id="3.20.20.70">
    <property type="entry name" value="Aldolase class I"/>
    <property type="match status" value="1"/>
</dbReference>
<evidence type="ECO:0000256" key="3">
    <source>
        <dbReference type="ARBA" id="ARBA00008008"/>
    </source>
</evidence>
<feature type="binding site" evidence="9">
    <location>
        <position position="205"/>
    </location>
    <ligand>
        <name>FMN</name>
        <dbReference type="ChEBI" id="CHEBI:58210"/>
    </ligand>
</feature>
<dbReference type="PANTHER" id="PTHR48109">
    <property type="entry name" value="DIHYDROOROTATE DEHYDROGENASE (QUINONE), MITOCHONDRIAL-RELATED"/>
    <property type="match status" value="1"/>
</dbReference>
<evidence type="ECO:0000256" key="1">
    <source>
        <dbReference type="ARBA" id="ARBA00004496"/>
    </source>
</evidence>